<comment type="caution">
    <text evidence="2">The sequence shown here is derived from an EMBL/GenBank/DDBJ whole genome shotgun (WGS) entry which is preliminary data.</text>
</comment>
<reference evidence="2 3" key="1">
    <citation type="submission" date="2018-11" db="EMBL/GenBank/DDBJ databases">
        <title>Whole genome sequence of Streptomyces chrestomyceticus NBRC 13444(T).</title>
        <authorList>
            <person name="Komaki H."/>
            <person name="Tamura T."/>
        </authorList>
    </citation>
    <scope>NUCLEOTIDE SEQUENCE [LARGE SCALE GENOMIC DNA]</scope>
    <source>
        <strain evidence="2 3">NBRC 13444</strain>
    </source>
</reference>
<evidence type="ECO:0000313" key="3">
    <source>
        <dbReference type="Proteomes" id="UP000287830"/>
    </source>
</evidence>
<organism evidence="2 3">
    <name type="scientific">Streptomyces chrestomyceticus JCM 4735</name>
    <dbReference type="NCBI Taxonomy" id="1306181"/>
    <lineage>
        <taxon>Bacteria</taxon>
        <taxon>Bacillati</taxon>
        <taxon>Actinomycetota</taxon>
        <taxon>Actinomycetes</taxon>
        <taxon>Kitasatosporales</taxon>
        <taxon>Streptomycetaceae</taxon>
        <taxon>Streptomyces</taxon>
    </lineage>
</organism>
<gene>
    <name evidence="2" type="ORF">OEIGOIKO_04249</name>
</gene>
<dbReference type="AlphaFoldDB" id="A0A7U9KYT5"/>
<dbReference type="GeneID" id="95623110"/>
<keyword evidence="1" id="KW-0812">Transmembrane</keyword>
<protein>
    <submittedName>
        <fullName evidence="2">Uncharacterized protein</fullName>
    </submittedName>
</protein>
<evidence type="ECO:0000256" key="1">
    <source>
        <dbReference type="SAM" id="Phobius"/>
    </source>
</evidence>
<sequence>MPPAGQPPRKSNTGKVLGIVGGVVALVVVGGIVAGVMMSGADGPKYKTVVPKTLVDGKYTLTKDLSDTVGAQVPRNGSYAHNMTTVGGQYQSGAKSLVLLSMYGSVSDPTEAVKQTIHGMENSGGELVVPKHEERPHGTKEPVYCGVLVKRQMGQKFTAPFCTWADSSTTGNVMETDADRIDVDPFSVDLEALAEKADRIRSEIKVPIGQ</sequence>
<accession>A0A7U9KYT5</accession>
<name>A0A7U9KYT5_9ACTN</name>
<dbReference type="Proteomes" id="UP000287830">
    <property type="component" value="Unassembled WGS sequence"/>
</dbReference>
<feature type="transmembrane region" description="Helical" evidence="1">
    <location>
        <begin position="16"/>
        <end position="37"/>
    </location>
</feature>
<proteinExistence type="predicted"/>
<keyword evidence="1" id="KW-1133">Transmembrane helix</keyword>
<dbReference type="RefSeq" id="WP_167515147.1">
    <property type="nucleotide sequence ID" value="NZ_BHZC01000001.1"/>
</dbReference>
<keyword evidence="1" id="KW-0472">Membrane</keyword>
<dbReference type="EMBL" id="BHZC01000001">
    <property type="protein sequence ID" value="GCD36486.1"/>
    <property type="molecule type" value="Genomic_DNA"/>
</dbReference>
<evidence type="ECO:0000313" key="2">
    <source>
        <dbReference type="EMBL" id="GCD36486.1"/>
    </source>
</evidence>